<dbReference type="EMBL" id="JAUJYN010000007">
    <property type="protein sequence ID" value="KAK1267060.1"/>
    <property type="molecule type" value="Genomic_DNA"/>
</dbReference>
<evidence type="ECO:0000313" key="2">
    <source>
        <dbReference type="EMBL" id="KAK1267060.1"/>
    </source>
</evidence>
<protein>
    <submittedName>
        <fullName evidence="2">Uncharacterized protein</fullName>
    </submittedName>
</protein>
<comment type="caution">
    <text evidence="2">The sequence shown here is derived from an EMBL/GenBank/DDBJ whole genome shotgun (WGS) entry which is preliminary data.</text>
</comment>
<dbReference type="AlphaFoldDB" id="A0AAV9AS34"/>
<dbReference type="PANTHER" id="PTHR34196">
    <property type="entry name" value="OS02G0697700 PROTEIN"/>
    <property type="match status" value="1"/>
</dbReference>
<feature type="compositionally biased region" description="Low complexity" evidence="1">
    <location>
        <begin position="1"/>
        <end position="13"/>
    </location>
</feature>
<reference evidence="2" key="1">
    <citation type="journal article" date="2023" name="Nat. Commun.">
        <title>Diploid and tetraploid genomes of Acorus and the evolution of monocots.</title>
        <authorList>
            <person name="Ma L."/>
            <person name="Liu K.W."/>
            <person name="Li Z."/>
            <person name="Hsiao Y.Y."/>
            <person name="Qi Y."/>
            <person name="Fu T."/>
            <person name="Tang G.D."/>
            <person name="Zhang D."/>
            <person name="Sun W.H."/>
            <person name="Liu D.K."/>
            <person name="Li Y."/>
            <person name="Chen G.Z."/>
            <person name="Liu X.D."/>
            <person name="Liao X.Y."/>
            <person name="Jiang Y.T."/>
            <person name="Yu X."/>
            <person name="Hao Y."/>
            <person name="Huang J."/>
            <person name="Zhao X.W."/>
            <person name="Ke S."/>
            <person name="Chen Y.Y."/>
            <person name="Wu W.L."/>
            <person name="Hsu J.L."/>
            <person name="Lin Y.F."/>
            <person name="Huang M.D."/>
            <person name="Li C.Y."/>
            <person name="Huang L."/>
            <person name="Wang Z.W."/>
            <person name="Zhao X."/>
            <person name="Zhong W.Y."/>
            <person name="Peng D.H."/>
            <person name="Ahmad S."/>
            <person name="Lan S."/>
            <person name="Zhang J.S."/>
            <person name="Tsai W.C."/>
            <person name="Van de Peer Y."/>
            <person name="Liu Z.J."/>
        </authorList>
    </citation>
    <scope>NUCLEOTIDE SEQUENCE</scope>
    <source>
        <strain evidence="2">SCP</strain>
    </source>
</reference>
<organism evidence="2 3">
    <name type="scientific">Acorus gramineus</name>
    <name type="common">Dwarf sweet flag</name>
    <dbReference type="NCBI Taxonomy" id="55184"/>
    <lineage>
        <taxon>Eukaryota</taxon>
        <taxon>Viridiplantae</taxon>
        <taxon>Streptophyta</taxon>
        <taxon>Embryophyta</taxon>
        <taxon>Tracheophyta</taxon>
        <taxon>Spermatophyta</taxon>
        <taxon>Magnoliopsida</taxon>
        <taxon>Liliopsida</taxon>
        <taxon>Acoraceae</taxon>
        <taxon>Acorus</taxon>
    </lineage>
</organism>
<proteinExistence type="predicted"/>
<dbReference type="PANTHER" id="PTHR34196:SF2">
    <property type="entry name" value="OS02G0697700 PROTEIN"/>
    <property type="match status" value="1"/>
</dbReference>
<keyword evidence="3" id="KW-1185">Reference proteome</keyword>
<dbReference type="Proteomes" id="UP001179952">
    <property type="component" value="Unassembled WGS sequence"/>
</dbReference>
<evidence type="ECO:0000313" key="3">
    <source>
        <dbReference type="Proteomes" id="UP001179952"/>
    </source>
</evidence>
<accession>A0AAV9AS34</accession>
<evidence type="ECO:0000256" key="1">
    <source>
        <dbReference type="SAM" id="MobiDB-lite"/>
    </source>
</evidence>
<feature type="region of interest" description="Disordered" evidence="1">
    <location>
        <begin position="1"/>
        <end position="24"/>
    </location>
</feature>
<reference evidence="2" key="2">
    <citation type="submission" date="2023-06" db="EMBL/GenBank/DDBJ databases">
        <authorList>
            <person name="Ma L."/>
            <person name="Liu K.-W."/>
            <person name="Li Z."/>
            <person name="Hsiao Y.-Y."/>
            <person name="Qi Y."/>
            <person name="Fu T."/>
            <person name="Tang G."/>
            <person name="Zhang D."/>
            <person name="Sun W.-H."/>
            <person name="Liu D.-K."/>
            <person name="Li Y."/>
            <person name="Chen G.-Z."/>
            <person name="Liu X.-D."/>
            <person name="Liao X.-Y."/>
            <person name="Jiang Y.-T."/>
            <person name="Yu X."/>
            <person name="Hao Y."/>
            <person name="Huang J."/>
            <person name="Zhao X.-W."/>
            <person name="Ke S."/>
            <person name="Chen Y.-Y."/>
            <person name="Wu W.-L."/>
            <person name="Hsu J.-L."/>
            <person name="Lin Y.-F."/>
            <person name="Huang M.-D."/>
            <person name="Li C.-Y."/>
            <person name="Huang L."/>
            <person name="Wang Z.-W."/>
            <person name="Zhao X."/>
            <person name="Zhong W.-Y."/>
            <person name="Peng D.-H."/>
            <person name="Ahmad S."/>
            <person name="Lan S."/>
            <person name="Zhang J.-S."/>
            <person name="Tsai W.-C."/>
            <person name="Van De Peer Y."/>
            <person name="Liu Z.-J."/>
        </authorList>
    </citation>
    <scope>NUCLEOTIDE SEQUENCE</scope>
    <source>
        <strain evidence="2">SCP</strain>
        <tissue evidence="2">Leaves</tissue>
    </source>
</reference>
<gene>
    <name evidence="2" type="ORF">QJS04_geneDACA000531</name>
</gene>
<name>A0AAV9AS34_ACOGR</name>
<sequence length="114" mass="12231">MVGLFSRFSSTGRSGHRRSRSAIEVSQTAIPNANAANLAAAAPVDSPHGTEVAAEFKPVEHPTEPVDCDEPVKCPLPEPSILNDGRIWKERMSANARTARVDIAVVNDETLVQV</sequence>